<evidence type="ECO:0008006" key="3">
    <source>
        <dbReference type="Google" id="ProtNLM"/>
    </source>
</evidence>
<dbReference type="InterPro" id="IPR025683">
    <property type="entry name" value="Protein_beta"/>
</dbReference>
<comment type="caution">
    <text evidence="1">The sequence shown here is derived from an EMBL/GenBank/DDBJ whole genome shotgun (WGS) entry which is preliminary data.</text>
</comment>
<reference evidence="1 2" key="2">
    <citation type="journal article" date="2014" name="FEMS Microbiol. Lett.">
        <title>Draft genomic DNA sequence of the facultatively methylotrophic bacterium Acidomonas methanolica type strain MB58.</title>
        <authorList>
            <person name="Higashiura N."/>
            <person name="Hadano H."/>
            <person name="Hirakawa H."/>
            <person name="Matsutani M."/>
            <person name="Takabe S."/>
            <person name="Matsushita K."/>
            <person name="Azuma Y."/>
        </authorList>
    </citation>
    <scope>NUCLEOTIDE SEQUENCE [LARGE SCALE GENOMIC DNA]</scope>
    <source>
        <strain evidence="1 2">MB58</strain>
    </source>
</reference>
<dbReference type="RefSeq" id="WP_081797665.1">
    <property type="nucleotide sequence ID" value="NZ_BAND01000070.1"/>
</dbReference>
<dbReference type="Proteomes" id="UP000019760">
    <property type="component" value="Unassembled WGS sequence"/>
</dbReference>
<proteinExistence type="predicted"/>
<dbReference type="EMBL" id="BAND01000070">
    <property type="protein sequence ID" value="GAJ29614.1"/>
    <property type="molecule type" value="Genomic_DNA"/>
</dbReference>
<protein>
    <recommendedName>
        <fullName evidence="3">Beta protein</fullName>
    </recommendedName>
</protein>
<dbReference type="OrthoDB" id="7475055at2"/>
<name>A0A023D690_ACIMT</name>
<sequence length="356" mass="40212">MLENFPYCPTLYARVAEMKALSQLPASTKDRIFPLIVARPWPNAKKLEKTWEKITSAIGKRRFALDLDISKKNVQSDAEACQEFRELFDPQKGFASYYKLVSEIPYAIPVLRISGGTLLNLDEQIKHIEALDRGVVVRIEFGSVQNYISILEKILKKLSDFSIFVDLGWSRDIIGREMWASGIVEFVSRDRPETELVISGSSFPDKFSNLGDRGKVSIEERIVYNSLVRRHNAAILIYGDWGSTRPPSPPSPMKNVPRIDLPESGDWISFRQDQELDATETYSEIAQRVITDSSWPADLDIWGTYTIKWTANGEPGAIRSPSTAAAARINIHLHRQAMFGGNDMIVDGDEPFLDEI</sequence>
<keyword evidence="2" id="KW-1185">Reference proteome</keyword>
<organism evidence="1 2">
    <name type="scientific">Acidomonas methanolica NBRC 104435</name>
    <dbReference type="NCBI Taxonomy" id="1231351"/>
    <lineage>
        <taxon>Bacteria</taxon>
        <taxon>Pseudomonadati</taxon>
        <taxon>Pseudomonadota</taxon>
        <taxon>Alphaproteobacteria</taxon>
        <taxon>Acetobacterales</taxon>
        <taxon>Acetobacteraceae</taxon>
        <taxon>Acidomonas</taxon>
    </lineage>
</organism>
<dbReference type="Pfam" id="PF14350">
    <property type="entry name" value="Beta_protein"/>
    <property type="match status" value="1"/>
</dbReference>
<gene>
    <name evidence="1" type="ORF">Amme_070_002</name>
</gene>
<accession>A0A023D690</accession>
<dbReference type="AlphaFoldDB" id="A0A023D690"/>
<evidence type="ECO:0000313" key="1">
    <source>
        <dbReference type="EMBL" id="GAJ29614.1"/>
    </source>
</evidence>
<reference evidence="2" key="1">
    <citation type="journal article" date="2014" name="FEMS Microbiol. Lett.">
        <title>Draft Genomic DNA Sequence of the Facultatively Methylotrophic Bacterium Acidomonas methanolica type strain MB58.</title>
        <authorList>
            <person name="Higashiura N."/>
            <person name="Hadano H."/>
            <person name="Hirakawa H."/>
            <person name="Matsutani M."/>
            <person name="Takabe S."/>
            <person name="Matsushita K."/>
            <person name="Azuma Y."/>
        </authorList>
    </citation>
    <scope>NUCLEOTIDE SEQUENCE [LARGE SCALE GENOMIC DNA]</scope>
    <source>
        <strain evidence="2">MB58</strain>
    </source>
</reference>
<evidence type="ECO:0000313" key="2">
    <source>
        <dbReference type="Proteomes" id="UP000019760"/>
    </source>
</evidence>